<accession>A0A6A0GX40</accession>
<dbReference type="GO" id="GO:0006493">
    <property type="term" value="P:protein O-linked glycosylation"/>
    <property type="evidence" value="ECO:0007669"/>
    <property type="project" value="TreeGrafter"/>
</dbReference>
<sequence>MKIPPPNHFLYLTSYCASYKYYKNLPTTSVVIPFFEESLSALQRTIVSVVNRTPAHLLKEIILVDDGSFKNPDLKAPLEAWLRASAPKARLLRLPEREGLITARMAGAKAAIGDVIVVLDSHCEVLVNWLPPLLRE</sequence>
<comment type="caution">
    <text evidence="4">The sequence shown here is derived from an EMBL/GenBank/DDBJ whole genome shotgun (WGS) entry which is preliminary data.</text>
</comment>
<dbReference type="InterPro" id="IPR001173">
    <property type="entry name" value="Glyco_trans_2-like"/>
</dbReference>
<dbReference type="PANTHER" id="PTHR11675:SF134">
    <property type="entry name" value="N-ACETYLGALACTOSAMINYLTRANSFERASE 4-RELATED"/>
    <property type="match status" value="1"/>
</dbReference>
<dbReference type="GO" id="GO:0004653">
    <property type="term" value="F:polypeptide N-acetylgalactosaminyltransferase activity"/>
    <property type="evidence" value="ECO:0007669"/>
    <property type="project" value="TreeGrafter"/>
</dbReference>
<dbReference type="Gene3D" id="3.90.550.10">
    <property type="entry name" value="Spore Coat Polysaccharide Biosynthesis Protein SpsA, Chain A"/>
    <property type="match status" value="1"/>
</dbReference>
<keyword evidence="2" id="KW-0325">Glycoprotein</keyword>
<reference evidence="4" key="1">
    <citation type="submission" date="2014-08" db="EMBL/GenBank/DDBJ databases">
        <authorList>
            <person name="Murali S."/>
            <person name="Richards S."/>
            <person name="Bandaranaike D."/>
            <person name="Bellair M."/>
            <person name="Blankenburg K."/>
            <person name="Chao H."/>
            <person name="Dinh H."/>
            <person name="Doddapaneni H."/>
            <person name="Dugan-Rocha S."/>
            <person name="Elkadiri S."/>
            <person name="Gnanaolivu R."/>
            <person name="Hughes D."/>
            <person name="Lee S."/>
            <person name="Li M."/>
            <person name="Ming W."/>
            <person name="Munidasa M."/>
            <person name="Muniz J."/>
            <person name="Nguyen L."/>
            <person name="Osuji N."/>
            <person name="Pu L.-L."/>
            <person name="Puazo M."/>
            <person name="Skinner E."/>
            <person name="Qu C."/>
            <person name="Quiroz J."/>
            <person name="Raj R."/>
            <person name="Weissenberger G."/>
            <person name="Xin Y."/>
            <person name="Zou X."/>
            <person name="Han Y."/>
            <person name="Worley K."/>
            <person name="Muzny D."/>
            <person name="Gibbs R."/>
        </authorList>
    </citation>
    <scope>NUCLEOTIDE SEQUENCE</scope>
    <source>
        <strain evidence="4">HAZT.00-mixed</strain>
        <tissue evidence="4">Whole organism</tissue>
    </source>
</reference>
<dbReference type="GO" id="GO:0005794">
    <property type="term" value="C:Golgi apparatus"/>
    <property type="evidence" value="ECO:0007669"/>
    <property type="project" value="TreeGrafter"/>
</dbReference>
<protein>
    <recommendedName>
        <fullName evidence="3">Glycosyltransferase 2-like domain-containing protein</fullName>
    </recommendedName>
</protein>
<evidence type="ECO:0000313" key="4">
    <source>
        <dbReference type="EMBL" id="KAA0191453.1"/>
    </source>
</evidence>
<evidence type="ECO:0000259" key="3">
    <source>
        <dbReference type="Pfam" id="PF00535"/>
    </source>
</evidence>
<evidence type="ECO:0000256" key="2">
    <source>
        <dbReference type="ARBA" id="ARBA00023180"/>
    </source>
</evidence>
<feature type="domain" description="Glycosyltransferase 2-like" evidence="3">
    <location>
        <begin position="29"/>
        <end position="135"/>
    </location>
</feature>
<reference evidence="4" key="3">
    <citation type="submission" date="2019-06" db="EMBL/GenBank/DDBJ databases">
        <authorList>
            <person name="Poynton C."/>
            <person name="Hasenbein S."/>
            <person name="Benoit J.B."/>
            <person name="Sepulveda M.S."/>
            <person name="Poelchau M.F."/>
            <person name="Murali S.C."/>
            <person name="Chen S."/>
            <person name="Glastad K.M."/>
            <person name="Werren J.H."/>
            <person name="Vineis J.H."/>
            <person name="Bowen J.L."/>
            <person name="Friedrich M."/>
            <person name="Jones J."/>
            <person name="Robertson H.M."/>
            <person name="Feyereisen R."/>
            <person name="Mechler-Hickson A."/>
            <person name="Mathers N."/>
            <person name="Lee C.E."/>
            <person name="Colbourne J.K."/>
            <person name="Biales A."/>
            <person name="Johnston J.S."/>
            <person name="Wellborn G.A."/>
            <person name="Rosendale A.J."/>
            <person name="Cridge A.G."/>
            <person name="Munoz-Torres M.C."/>
            <person name="Bain P.A."/>
            <person name="Manny A.R."/>
            <person name="Major K.M."/>
            <person name="Lambert F.N."/>
            <person name="Vulpe C.D."/>
            <person name="Tuck P."/>
            <person name="Blalock B.J."/>
            <person name="Lin Y.-Y."/>
            <person name="Smith M.E."/>
            <person name="Ochoa-Acuna H."/>
            <person name="Chen M.-J.M."/>
            <person name="Childers C.P."/>
            <person name="Qu J."/>
            <person name="Dugan S."/>
            <person name="Lee S.L."/>
            <person name="Chao H."/>
            <person name="Dinh H."/>
            <person name="Han Y."/>
            <person name="Doddapaneni H."/>
            <person name="Worley K.C."/>
            <person name="Muzny D.M."/>
            <person name="Gibbs R.A."/>
            <person name="Richards S."/>
        </authorList>
    </citation>
    <scope>NUCLEOTIDE SEQUENCE</scope>
    <source>
        <strain evidence="4">HAZT.00-mixed</strain>
        <tissue evidence="4">Whole organism</tissue>
    </source>
</reference>
<reference evidence="4" key="2">
    <citation type="journal article" date="2018" name="Environ. Sci. Technol.">
        <title>The Toxicogenome of Hyalella azteca: A Model for Sediment Ecotoxicology and Evolutionary Toxicology.</title>
        <authorList>
            <person name="Poynton H.C."/>
            <person name="Hasenbein S."/>
            <person name="Benoit J.B."/>
            <person name="Sepulveda M.S."/>
            <person name="Poelchau M.F."/>
            <person name="Hughes D.S.T."/>
            <person name="Murali S.C."/>
            <person name="Chen S."/>
            <person name="Glastad K.M."/>
            <person name="Goodisman M.A.D."/>
            <person name="Werren J.H."/>
            <person name="Vineis J.H."/>
            <person name="Bowen J.L."/>
            <person name="Friedrich M."/>
            <person name="Jones J."/>
            <person name="Robertson H.M."/>
            <person name="Feyereisen R."/>
            <person name="Mechler-Hickson A."/>
            <person name="Mathers N."/>
            <person name="Lee C.E."/>
            <person name="Colbourne J.K."/>
            <person name="Biales A."/>
            <person name="Johnston J.S."/>
            <person name="Wellborn G.A."/>
            <person name="Rosendale A.J."/>
            <person name="Cridge A.G."/>
            <person name="Munoz-Torres M.C."/>
            <person name="Bain P.A."/>
            <person name="Manny A.R."/>
            <person name="Major K.M."/>
            <person name="Lambert F.N."/>
            <person name="Vulpe C.D."/>
            <person name="Tuck P."/>
            <person name="Blalock B.J."/>
            <person name="Lin Y.Y."/>
            <person name="Smith M.E."/>
            <person name="Ochoa-Acuna H."/>
            <person name="Chen M.M."/>
            <person name="Childers C.P."/>
            <person name="Qu J."/>
            <person name="Dugan S."/>
            <person name="Lee S.L."/>
            <person name="Chao H."/>
            <person name="Dinh H."/>
            <person name="Han Y."/>
            <person name="Doddapaneni H."/>
            <person name="Worley K.C."/>
            <person name="Muzny D.M."/>
            <person name="Gibbs R.A."/>
            <person name="Richards S."/>
        </authorList>
    </citation>
    <scope>NUCLEOTIDE SEQUENCE</scope>
    <source>
        <strain evidence="4">HAZT.00-mixed</strain>
        <tissue evidence="4">Whole organism</tissue>
    </source>
</reference>
<dbReference type="Pfam" id="PF00535">
    <property type="entry name" value="Glycos_transf_2"/>
    <property type="match status" value="1"/>
</dbReference>
<dbReference type="AlphaFoldDB" id="A0A6A0GX40"/>
<proteinExistence type="predicted"/>
<dbReference type="SUPFAM" id="SSF53448">
    <property type="entry name" value="Nucleotide-diphospho-sugar transferases"/>
    <property type="match status" value="1"/>
</dbReference>
<dbReference type="Proteomes" id="UP000711488">
    <property type="component" value="Unassembled WGS sequence"/>
</dbReference>
<organism evidence="4">
    <name type="scientific">Hyalella azteca</name>
    <name type="common">Amphipod</name>
    <dbReference type="NCBI Taxonomy" id="294128"/>
    <lineage>
        <taxon>Eukaryota</taxon>
        <taxon>Metazoa</taxon>
        <taxon>Ecdysozoa</taxon>
        <taxon>Arthropoda</taxon>
        <taxon>Crustacea</taxon>
        <taxon>Multicrustacea</taxon>
        <taxon>Malacostraca</taxon>
        <taxon>Eumalacostraca</taxon>
        <taxon>Peracarida</taxon>
        <taxon>Amphipoda</taxon>
        <taxon>Senticaudata</taxon>
        <taxon>Talitrida</taxon>
        <taxon>Talitroidea</taxon>
        <taxon>Hyalellidae</taxon>
        <taxon>Hyalella</taxon>
    </lineage>
</organism>
<dbReference type="EMBL" id="JQDR03012307">
    <property type="protein sequence ID" value="KAA0191453.1"/>
    <property type="molecule type" value="Genomic_DNA"/>
</dbReference>
<evidence type="ECO:0000256" key="1">
    <source>
        <dbReference type="ARBA" id="ARBA00023157"/>
    </source>
</evidence>
<gene>
    <name evidence="4" type="ORF">HAZT_HAZT007740</name>
</gene>
<dbReference type="PANTHER" id="PTHR11675">
    <property type="entry name" value="N-ACETYLGALACTOSAMINYLTRANSFERASE"/>
    <property type="match status" value="1"/>
</dbReference>
<dbReference type="InterPro" id="IPR029044">
    <property type="entry name" value="Nucleotide-diphossugar_trans"/>
</dbReference>
<name>A0A6A0GX40_HYAAZ</name>
<keyword evidence="1" id="KW-1015">Disulfide bond</keyword>